<dbReference type="SUPFAM" id="SSF69572">
    <property type="entry name" value="Activating enzymes of the ubiquitin-like proteins"/>
    <property type="match status" value="1"/>
</dbReference>
<keyword evidence="3" id="KW-0808">Transferase</keyword>
<dbReference type="Proteomes" id="UP000254575">
    <property type="component" value="Unassembled WGS sequence"/>
</dbReference>
<organism evidence="3 4">
    <name type="scientific">Suttonella indologenes</name>
    <dbReference type="NCBI Taxonomy" id="13276"/>
    <lineage>
        <taxon>Bacteria</taxon>
        <taxon>Pseudomonadati</taxon>
        <taxon>Pseudomonadota</taxon>
        <taxon>Gammaproteobacteria</taxon>
        <taxon>Cardiobacteriales</taxon>
        <taxon>Cardiobacteriaceae</taxon>
        <taxon>Suttonella</taxon>
    </lineage>
</organism>
<dbReference type="Gene3D" id="3.40.250.10">
    <property type="entry name" value="Rhodanese-like domain"/>
    <property type="match status" value="1"/>
</dbReference>
<dbReference type="InterPro" id="IPR000594">
    <property type="entry name" value="ThiF_NAD_FAD-bd"/>
</dbReference>
<dbReference type="CDD" id="cd00757">
    <property type="entry name" value="ThiF_MoeB_HesA_family"/>
    <property type="match status" value="1"/>
</dbReference>
<feature type="domain" description="Rhodanese" evidence="2">
    <location>
        <begin position="258"/>
        <end position="332"/>
    </location>
</feature>
<dbReference type="RefSeq" id="WP_115219044.1">
    <property type="nucleotide sequence ID" value="NZ_UHIA01000004.1"/>
</dbReference>
<dbReference type="GO" id="GO:0005737">
    <property type="term" value="C:cytoplasm"/>
    <property type="evidence" value="ECO:0007669"/>
    <property type="project" value="TreeGrafter"/>
</dbReference>
<dbReference type="InterPro" id="IPR036873">
    <property type="entry name" value="Rhodanese-like_dom_sf"/>
</dbReference>
<accession>A0A380N306</accession>
<evidence type="ECO:0000259" key="2">
    <source>
        <dbReference type="PROSITE" id="PS50206"/>
    </source>
</evidence>
<dbReference type="AlphaFoldDB" id="A0A380N306"/>
<dbReference type="PROSITE" id="PS50206">
    <property type="entry name" value="RHODANESE_3"/>
    <property type="match status" value="1"/>
</dbReference>
<name>A0A380N306_9GAMM</name>
<proteinExistence type="predicted"/>
<dbReference type="CDD" id="cd00158">
    <property type="entry name" value="RHOD"/>
    <property type="match status" value="1"/>
</dbReference>
<dbReference type="EMBL" id="UHIA01000004">
    <property type="protein sequence ID" value="SUO98187.1"/>
    <property type="molecule type" value="Genomic_DNA"/>
</dbReference>
<dbReference type="InterPro" id="IPR001763">
    <property type="entry name" value="Rhodanese-like_dom"/>
</dbReference>
<dbReference type="InterPro" id="IPR045886">
    <property type="entry name" value="ThiF/MoeB/HesA"/>
</dbReference>
<dbReference type="OrthoDB" id="9804286at2"/>
<dbReference type="Pfam" id="PF00899">
    <property type="entry name" value="ThiF"/>
    <property type="match status" value="1"/>
</dbReference>
<keyword evidence="4" id="KW-1185">Reference proteome</keyword>
<dbReference type="PANTHER" id="PTHR10953:SF102">
    <property type="entry name" value="ADENYLYLTRANSFERASE AND SULFURTRANSFERASE MOCS3"/>
    <property type="match status" value="1"/>
</dbReference>
<evidence type="ECO:0000256" key="1">
    <source>
        <dbReference type="SAM" id="Phobius"/>
    </source>
</evidence>
<keyword evidence="1" id="KW-0812">Transmembrane</keyword>
<dbReference type="SUPFAM" id="SSF52821">
    <property type="entry name" value="Rhodanese/Cell cycle control phosphatase"/>
    <property type="match status" value="1"/>
</dbReference>
<dbReference type="PANTHER" id="PTHR10953">
    <property type="entry name" value="UBIQUITIN-ACTIVATING ENZYME E1"/>
    <property type="match status" value="1"/>
</dbReference>
<dbReference type="InterPro" id="IPR035985">
    <property type="entry name" value="Ubiquitin-activating_enz"/>
</dbReference>
<protein>
    <submittedName>
        <fullName evidence="3">Sulfur carrier protein ThiS adenylyltransferase</fullName>
        <ecNumber evidence="3">2.7.7.73</ecNumber>
    </submittedName>
</protein>
<evidence type="ECO:0000313" key="3">
    <source>
        <dbReference type="EMBL" id="SUO98187.1"/>
    </source>
</evidence>
<dbReference type="Pfam" id="PF00581">
    <property type="entry name" value="Rhodanese"/>
    <property type="match status" value="1"/>
</dbReference>
<sequence length="336" mass="36027">MMDFSRQLKVQGMNAETQARLAAAKVLIFGAGGLGATAIPYLAAAGVGALMIVDDDAVALSNLHRQILFTRGDIGRNKAVAAAAFCEARAEGSFQAIERRLSTAEIVAAMQAADIVLDCSDSRQLAYQLSDAALFTGRPVVFANAAAMGGQLFTMQPHADLPCWRCLWSEEVLPSGNCDALGVLGPVPATLGLWQALEAIKLITRFAPSLSGELLQYDFVSMRQMRLRVAKAADCNHHKQAADMVDEAVFEGDFAAAKMQGLRIIDIRSAEEIAQKPLLQADNCILMSALLDNPLQYIGRQEAVLLVCAAGQRSRSTAKLLRKQGFAGVSAYPKAW</sequence>
<reference evidence="3 4" key="1">
    <citation type="submission" date="2018-06" db="EMBL/GenBank/DDBJ databases">
        <authorList>
            <consortium name="Pathogen Informatics"/>
            <person name="Doyle S."/>
        </authorList>
    </citation>
    <scope>NUCLEOTIDE SEQUENCE [LARGE SCALE GENOMIC DNA]</scope>
    <source>
        <strain evidence="3 4">NCTC10717</strain>
    </source>
</reference>
<keyword evidence="1" id="KW-0472">Membrane</keyword>
<dbReference type="GO" id="GO:0042292">
    <property type="term" value="F:URM1 activating enzyme activity"/>
    <property type="evidence" value="ECO:0007669"/>
    <property type="project" value="TreeGrafter"/>
</dbReference>
<feature type="transmembrane region" description="Helical" evidence="1">
    <location>
        <begin position="21"/>
        <end position="43"/>
    </location>
</feature>
<evidence type="ECO:0000313" key="4">
    <source>
        <dbReference type="Proteomes" id="UP000254575"/>
    </source>
</evidence>
<dbReference type="Gene3D" id="3.40.50.720">
    <property type="entry name" value="NAD(P)-binding Rossmann-like Domain"/>
    <property type="match status" value="1"/>
</dbReference>
<dbReference type="EC" id="2.7.7.73" evidence="3"/>
<keyword evidence="1" id="KW-1133">Transmembrane helix</keyword>
<gene>
    <name evidence="3" type="primary">thiF</name>
    <name evidence="3" type="ORF">NCTC10717_01928</name>
</gene>
<keyword evidence="3" id="KW-0548">Nucleotidyltransferase</keyword>
<dbReference type="GO" id="GO:0004792">
    <property type="term" value="F:thiosulfate-cyanide sulfurtransferase activity"/>
    <property type="evidence" value="ECO:0007669"/>
    <property type="project" value="TreeGrafter"/>
</dbReference>
<dbReference type="GO" id="GO:0016779">
    <property type="term" value="F:nucleotidyltransferase activity"/>
    <property type="evidence" value="ECO:0007669"/>
    <property type="project" value="UniProtKB-KW"/>
</dbReference>